<dbReference type="GeneID" id="68290197"/>
<dbReference type="GO" id="GO:0005829">
    <property type="term" value="C:cytosol"/>
    <property type="evidence" value="ECO:0007669"/>
    <property type="project" value="TreeGrafter"/>
</dbReference>
<accession>A0A9P3CE94</accession>
<organism evidence="2 3">
    <name type="scientific">Cercospora kikuchii</name>
    <dbReference type="NCBI Taxonomy" id="84275"/>
    <lineage>
        <taxon>Eukaryota</taxon>
        <taxon>Fungi</taxon>
        <taxon>Dikarya</taxon>
        <taxon>Ascomycota</taxon>
        <taxon>Pezizomycotina</taxon>
        <taxon>Dothideomycetes</taxon>
        <taxon>Dothideomycetidae</taxon>
        <taxon>Mycosphaerellales</taxon>
        <taxon>Mycosphaerellaceae</taxon>
        <taxon>Cercospora</taxon>
    </lineage>
</organism>
<dbReference type="Proteomes" id="UP000825890">
    <property type="component" value="Unassembled WGS sequence"/>
</dbReference>
<gene>
    <name evidence="2" type="ORF">CKM354_000462200</name>
</gene>
<dbReference type="PANTHER" id="PTHR42695:SF5">
    <property type="entry name" value="GLUTAMINE AMIDOTRANSFERASE YLR126C-RELATED"/>
    <property type="match status" value="1"/>
</dbReference>
<reference evidence="2 3" key="1">
    <citation type="submission" date="2021-01" db="EMBL/GenBank/DDBJ databases">
        <title>Cercospora kikuchii MAFF 305040 whole genome shotgun sequence.</title>
        <authorList>
            <person name="Kashiwa T."/>
            <person name="Suzuki T."/>
        </authorList>
    </citation>
    <scope>NUCLEOTIDE SEQUENCE [LARGE SCALE GENOMIC DNA]</scope>
    <source>
        <strain evidence="2 3">MAFF 305040</strain>
    </source>
</reference>
<dbReference type="GO" id="GO:0005634">
    <property type="term" value="C:nucleus"/>
    <property type="evidence" value="ECO:0007669"/>
    <property type="project" value="TreeGrafter"/>
</dbReference>
<dbReference type="AlphaFoldDB" id="A0A9P3CE94"/>
<dbReference type="SUPFAM" id="SSF52317">
    <property type="entry name" value="Class I glutamine amidotransferase-like"/>
    <property type="match status" value="1"/>
</dbReference>
<dbReference type="RefSeq" id="XP_044655801.1">
    <property type="nucleotide sequence ID" value="XM_044799866.1"/>
</dbReference>
<evidence type="ECO:0000313" key="2">
    <source>
        <dbReference type="EMBL" id="GIZ41314.1"/>
    </source>
</evidence>
<dbReference type="InterPro" id="IPR029062">
    <property type="entry name" value="Class_I_gatase-like"/>
</dbReference>
<evidence type="ECO:0000259" key="1">
    <source>
        <dbReference type="Pfam" id="PF00117"/>
    </source>
</evidence>
<dbReference type="Gene3D" id="3.40.50.880">
    <property type="match status" value="1"/>
</dbReference>
<proteinExistence type="predicted"/>
<sequence>MRPPLRIAVLECDEPIGRTKEKYGGYGNLFHELLDHSAKHLKAKEGKEVELDVTKYDVVRHEVYPELENVDAVLLTGSKFNSFDNDPWILKLVEFVRGVLKQERVRLIGVCFGHQIIGRAMDVKVDRSDRGWEISVSKVQLTETGKKLFGLEEMAIHQMHRDIVYEYPEGTQPLGHSPRCDVQGMYIKNRVITVQGHPEFNGDIVSELLDSRHEKGIFDDAMYKDGMDRVRLHHDGITIGAAFLRFLLED</sequence>
<dbReference type="OrthoDB" id="92161at2759"/>
<dbReference type="EMBL" id="BOLY01000003">
    <property type="protein sequence ID" value="GIZ41314.1"/>
    <property type="molecule type" value="Genomic_DNA"/>
</dbReference>
<dbReference type="InterPro" id="IPR017926">
    <property type="entry name" value="GATASE"/>
</dbReference>
<name>A0A9P3CE94_9PEZI</name>
<dbReference type="CDD" id="cd01741">
    <property type="entry name" value="GATase1_1"/>
    <property type="match status" value="1"/>
</dbReference>
<dbReference type="InterPro" id="IPR044992">
    <property type="entry name" value="ChyE-like"/>
</dbReference>
<keyword evidence="3" id="KW-1185">Reference proteome</keyword>
<dbReference type="Pfam" id="PF00117">
    <property type="entry name" value="GATase"/>
    <property type="match status" value="1"/>
</dbReference>
<dbReference type="PROSITE" id="PS51273">
    <property type="entry name" value="GATASE_TYPE_1"/>
    <property type="match status" value="1"/>
</dbReference>
<comment type="caution">
    <text evidence="2">The sequence shown here is derived from an EMBL/GenBank/DDBJ whole genome shotgun (WGS) entry which is preliminary data.</text>
</comment>
<dbReference type="PANTHER" id="PTHR42695">
    <property type="entry name" value="GLUTAMINE AMIDOTRANSFERASE YLR126C-RELATED"/>
    <property type="match status" value="1"/>
</dbReference>
<evidence type="ECO:0000313" key="3">
    <source>
        <dbReference type="Proteomes" id="UP000825890"/>
    </source>
</evidence>
<feature type="domain" description="Glutamine amidotransferase" evidence="1">
    <location>
        <begin position="45"/>
        <end position="201"/>
    </location>
</feature>
<protein>
    <recommendedName>
        <fullName evidence="1">Glutamine amidotransferase domain-containing protein</fullName>
    </recommendedName>
</protein>